<dbReference type="Proteomes" id="UP000317039">
    <property type="component" value="Chromosome"/>
</dbReference>
<name>A0A516NFM1_9NOCA</name>
<accession>A0A516NFM1</accession>
<feature type="region of interest" description="Disordered" evidence="1">
    <location>
        <begin position="131"/>
        <end position="156"/>
    </location>
</feature>
<evidence type="ECO:0000256" key="1">
    <source>
        <dbReference type="SAM" id="MobiDB-lite"/>
    </source>
</evidence>
<sequence length="156" mass="17103">MNAERGQQLRIEPPLDGLADLPTVVERHRRLVLIIGESAPLHQRMHHSPIARGDLGPRPHRLRHDRGIAPLVGDRDIAADRLDRMQNPRIRLESGTGHTADPVLADPPEQPPTTLDIRCEPHPVSLVSAARGQSGFKSAPVAGVTSEAVHEQRDQS</sequence>
<reference evidence="2 3" key="1">
    <citation type="submission" date="2019-07" db="EMBL/GenBank/DDBJ databases">
        <title>Complete Genome Sequence and Methylome Analysis of Nocardia otitidis-caviarum NEB252.</title>
        <authorList>
            <person name="Fomenkov A."/>
            <person name="Anton B.P."/>
            <person name="Vincze T."/>
            <person name="Roberts R.J."/>
        </authorList>
    </citation>
    <scope>NUCLEOTIDE SEQUENCE [LARGE SCALE GENOMIC DNA]</scope>
    <source>
        <strain evidence="2 3">NEB252</strain>
    </source>
</reference>
<evidence type="ECO:0000313" key="3">
    <source>
        <dbReference type="Proteomes" id="UP000317039"/>
    </source>
</evidence>
<evidence type="ECO:0000313" key="2">
    <source>
        <dbReference type="EMBL" id="QDP77703.1"/>
    </source>
</evidence>
<gene>
    <name evidence="2" type="ORF">FOH10_02040</name>
</gene>
<dbReference type="AlphaFoldDB" id="A0A516NFM1"/>
<dbReference type="KEGG" id="nod:FOH10_02040"/>
<protein>
    <submittedName>
        <fullName evidence="2">Uncharacterized protein</fullName>
    </submittedName>
</protein>
<dbReference type="EMBL" id="CP041695">
    <property type="protein sequence ID" value="QDP77703.1"/>
    <property type="molecule type" value="Genomic_DNA"/>
</dbReference>
<feature type="region of interest" description="Disordered" evidence="1">
    <location>
        <begin position="86"/>
        <end position="115"/>
    </location>
</feature>
<organism evidence="2 3">
    <name type="scientific">Nocardia otitidiscaviarum</name>
    <dbReference type="NCBI Taxonomy" id="1823"/>
    <lineage>
        <taxon>Bacteria</taxon>
        <taxon>Bacillati</taxon>
        <taxon>Actinomycetota</taxon>
        <taxon>Actinomycetes</taxon>
        <taxon>Mycobacteriales</taxon>
        <taxon>Nocardiaceae</taxon>
        <taxon>Nocardia</taxon>
    </lineage>
</organism>
<dbReference type="RefSeq" id="WP_143979403.1">
    <property type="nucleotide sequence ID" value="NZ_CP041695.1"/>
</dbReference>
<proteinExistence type="predicted"/>
<dbReference type="GeneID" id="80331180"/>